<dbReference type="RefSeq" id="WP_208883363.1">
    <property type="nucleotide sequence ID" value="NZ_CP031320.1"/>
</dbReference>
<dbReference type="Proteomes" id="UP000254425">
    <property type="component" value="Chromosome"/>
</dbReference>
<dbReference type="AlphaFoldDB" id="A0A345XXS4"/>
<protein>
    <recommendedName>
        <fullName evidence="5">Lipoprotein</fullName>
    </recommendedName>
</protein>
<accession>A0A345XXS4</accession>
<feature type="compositionally biased region" description="Gly residues" evidence="1">
    <location>
        <begin position="62"/>
        <end position="87"/>
    </location>
</feature>
<name>A0A345XXS4_9ACTN</name>
<gene>
    <name evidence="3" type="ORF">DVA86_31530</name>
</gene>
<organism evidence="3 4">
    <name type="scientific">Streptomyces armeniacus</name>
    <dbReference type="NCBI Taxonomy" id="83291"/>
    <lineage>
        <taxon>Bacteria</taxon>
        <taxon>Bacillati</taxon>
        <taxon>Actinomycetota</taxon>
        <taxon>Actinomycetes</taxon>
        <taxon>Kitasatosporales</taxon>
        <taxon>Streptomycetaceae</taxon>
        <taxon>Streptomyces</taxon>
    </lineage>
</organism>
<feature type="signal peptide" evidence="2">
    <location>
        <begin position="1"/>
        <end position="27"/>
    </location>
</feature>
<evidence type="ECO:0000256" key="2">
    <source>
        <dbReference type="SAM" id="SignalP"/>
    </source>
</evidence>
<dbReference type="EMBL" id="CP031320">
    <property type="protein sequence ID" value="AXK36440.1"/>
    <property type="molecule type" value="Genomic_DNA"/>
</dbReference>
<keyword evidence="4" id="KW-1185">Reference proteome</keyword>
<evidence type="ECO:0000313" key="4">
    <source>
        <dbReference type="Proteomes" id="UP000254425"/>
    </source>
</evidence>
<evidence type="ECO:0000256" key="1">
    <source>
        <dbReference type="SAM" id="MobiDB-lite"/>
    </source>
</evidence>
<feature type="chain" id="PRO_5017072397" description="Lipoprotein" evidence="2">
    <location>
        <begin position="28"/>
        <end position="281"/>
    </location>
</feature>
<proteinExistence type="predicted"/>
<dbReference type="PROSITE" id="PS51257">
    <property type="entry name" value="PROKAR_LIPOPROTEIN"/>
    <property type="match status" value="1"/>
</dbReference>
<keyword evidence="2" id="KW-0732">Signal</keyword>
<dbReference type="KEGG" id="sarm:DVA86_31530"/>
<evidence type="ECO:0008006" key="5">
    <source>
        <dbReference type="Google" id="ProtNLM"/>
    </source>
</evidence>
<feature type="region of interest" description="Disordered" evidence="1">
    <location>
        <begin position="24"/>
        <end position="91"/>
    </location>
</feature>
<feature type="compositionally biased region" description="Gly residues" evidence="1">
    <location>
        <begin position="28"/>
        <end position="55"/>
    </location>
</feature>
<reference evidence="3 4" key="1">
    <citation type="submission" date="2018-07" db="EMBL/GenBank/DDBJ databases">
        <title>Draft genome of the type strain Streptomyces armeniacus ATCC 15676.</title>
        <authorList>
            <person name="Labana P."/>
            <person name="Gosse J.T."/>
            <person name="Boddy C.N."/>
        </authorList>
    </citation>
    <scope>NUCLEOTIDE SEQUENCE [LARGE SCALE GENOMIC DNA]</scope>
    <source>
        <strain evidence="3 4">ATCC 15676</strain>
    </source>
</reference>
<sequence>MHSTTLRRAVTAAAAVTALALTSAACSDGGGDDGGSGGGKGKSSGGSGGSDGVESGGKEDGGSGGGDDNGGSGSTGGTDGGGNGGAGTPPLTKAQLEKALLKTGDVKGYKAQRNTKDALPAQNTMESDKSECEAITDAVDSKPKYARTAYTAGVLMKGDFNTGSVIQQVLLAAYEKGDAAKWLGELERALDGCRQFQGKAGTGEEAQLEIEPGKQIGVGDDSVQFTMKDAKGKDSPTVFTIVRAGNNTATFMSIGVSGDPVPIGKPVVVKQHEKLTAAGGS</sequence>
<evidence type="ECO:0000313" key="3">
    <source>
        <dbReference type="EMBL" id="AXK36440.1"/>
    </source>
</evidence>